<gene>
    <name evidence="2" type="ORF">BET01_01695</name>
</gene>
<dbReference type="PANTHER" id="PTHR12110">
    <property type="entry name" value="HYDROXYPYRUVATE ISOMERASE"/>
    <property type="match status" value="1"/>
</dbReference>
<dbReference type="Proteomes" id="UP000284277">
    <property type="component" value="Unassembled WGS sequence"/>
</dbReference>
<evidence type="ECO:0000259" key="1">
    <source>
        <dbReference type="Pfam" id="PF01261"/>
    </source>
</evidence>
<keyword evidence="2" id="KW-0413">Isomerase</keyword>
<keyword evidence="3" id="KW-1185">Reference proteome</keyword>
<dbReference type="GO" id="GO:0016853">
    <property type="term" value="F:isomerase activity"/>
    <property type="evidence" value="ECO:0007669"/>
    <property type="project" value="UniProtKB-KW"/>
</dbReference>
<feature type="domain" description="Xylose isomerase-like TIM barrel" evidence="1">
    <location>
        <begin position="23"/>
        <end position="242"/>
    </location>
</feature>
<evidence type="ECO:0000313" key="3">
    <source>
        <dbReference type="Proteomes" id="UP000284277"/>
    </source>
</evidence>
<dbReference type="InterPro" id="IPR036237">
    <property type="entry name" value="Xyl_isomerase-like_sf"/>
</dbReference>
<comment type="caution">
    <text evidence="2">The sequence shown here is derived from an EMBL/GenBank/DDBJ whole genome shotgun (WGS) entry which is preliminary data.</text>
</comment>
<dbReference type="AlphaFoldDB" id="A0A419TC67"/>
<dbReference type="SUPFAM" id="SSF51658">
    <property type="entry name" value="Xylose isomerase-like"/>
    <property type="match status" value="1"/>
</dbReference>
<sequence>MWEGIKLSGFADEIDTDLSKQIQVLKKLNIHHVEMRGVNGKGLVEYSVGEAKEIKKQLTDSGIQLSSVGSPIGKIKITDDFTPHMELYKHTVEIAHEMETPYIRMFSFFMPENESYDPYRGKVMDQMGQFVDYAKTSNIILLHENEKDIYGDMADRCLELMKEFYGEHFKAVFDFANFVQCKQDTIAAYEMLKPYIAYIHIKDALWSDGSVVPAGYGDGNVEKILIMLKDSGYQGFLSLEPHLADFAGFSALEQSAVEKKKLSGEESFTIACEALRKILERL</sequence>
<dbReference type="OrthoDB" id="9815124at2"/>
<name>A0A419TC67_9FIRM</name>
<dbReference type="InterPro" id="IPR050312">
    <property type="entry name" value="IolE/XylAMocC-like"/>
</dbReference>
<evidence type="ECO:0000313" key="2">
    <source>
        <dbReference type="EMBL" id="RKD35086.1"/>
    </source>
</evidence>
<dbReference type="RefSeq" id="WP_120195025.1">
    <property type="nucleotide sequence ID" value="NZ_MCIA01000001.1"/>
</dbReference>
<dbReference type="EMBL" id="MCIA01000001">
    <property type="protein sequence ID" value="RKD35086.1"/>
    <property type="molecule type" value="Genomic_DNA"/>
</dbReference>
<dbReference type="InterPro" id="IPR013022">
    <property type="entry name" value="Xyl_isomerase-like_TIM-brl"/>
</dbReference>
<proteinExistence type="predicted"/>
<dbReference type="PANTHER" id="PTHR12110:SF53">
    <property type="entry name" value="BLR5974 PROTEIN"/>
    <property type="match status" value="1"/>
</dbReference>
<protein>
    <submittedName>
        <fullName evidence="2">Xylose isomerase</fullName>
    </submittedName>
</protein>
<organism evidence="2 3">
    <name type="scientific">Lacrimispora algidixylanolytica</name>
    <dbReference type="NCBI Taxonomy" id="94868"/>
    <lineage>
        <taxon>Bacteria</taxon>
        <taxon>Bacillati</taxon>
        <taxon>Bacillota</taxon>
        <taxon>Clostridia</taxon>
        <taxon>Lachnospirales</taxon>
        <taxon>Lachnospiraceae</taxon>
        <taxon>Lacrimispora</taxon>
    </lineage>
</organism>
<dbReference type="Gene3D" id="3.20.20.150">
    <property type="entry name" value="Divalent-metal-dependent TIM barrel enzymes"/>
    <property type="match status" value="1"/>
</dbReference>
<dbReference type="Pfam" id="PF01261">
    <property type="entry name" value="AP_endonuc_2"/>
    <property type="match status" value="1"/>
</dbReference>
<accession>A0A419TC67</accession>
<reference evidence="2 3" key="1">
    <citation type="submission" date="2016-08" db="EMBL/GenBank/DDBJ databases">
        <title>A new outlook on sporulation: Clostridium algidixylanolyticum.</title>
        <authorList>
            <person name="Poppleton D.I."/>
            <person name="Gribaldo S."/>
        </authorList>
    </citation>
    <scope>NUCLEOTIDE SEQUENCE [LARGE SCALE GENOMIC DNA]</scope>
    <source>
        <strain evidence="2 3">SPL73</strain>
    </source>
</reference>